<dbReference type="EMBL" id="CP146016">
    <property type="protein sequence ID" value="WWQ59422.1"/>
    <property type="molecule type" value="Genomic_DNA"/>
</dbReference>
<dbReference type="InterPro" id="IPR036236">
    <property type="entry name" value="Znf_C2H2_sf"/>
</dbReference>
<evidence type="ECO:0000313" key="2">
    <source>
        <dbReference type="EMBL" id="WWQ59422.1"/>
    </source>
</evidence>
<proteinExistence type="predicted"/>
<dbReference type="PROSITE" id="PS00028">
    <property type="entry name" value="ZINC_FINGER_C2H2_1"/>
    <property type="match status" value="1"/>
</dbReference>
<evidence type="ECO:0000259" key="1">
    <source>
        <dbReference type="PROSITE" id="PS50157"/>
    </source>
</evidence>
<keyword evidence="3" id="KW-1185">Reference proteome</keyword>
<protein>
    <submittedName>
        <fullName evidence="2">C2H2-type zinc finger protein</fullName>
    </submittedName>
</protein>
<organism evidence="2 3">
    <name type="scientific">Sulfolobus tengchongensis</name>
    <dbReference type="NCBI Taxonomy" id="207809"/>
    <lineage>
        <taxon>Archaea</taxon>
        <taxon>Thermoproteota</taxon>
        <taxon>Thermoprotei</taxon>
        <taxon>Sulfolobales</taxon>
        <taxon>Sulfolobaceae</taxon>
        <taxon>Sulfolobus</taxon>
    </lineage>
</organism>
<feature type="domain" description="C2H2-type" evidence="1">
    <location>
        <begin position="7"/>
        <end position="35"/>
    </location>
</feature>
<dbReference type="Proteomes" id="UP001432202">
    <property type="component" value="Chromosome"/>
</dbReference>
<evidence type="ECO:0000313" key="3">
    <source>
        <dbReference type="Proteomes" id="UP001432202"/>
    </source>
</evidence>
<dbReference type="PROSITE" id="PS50157">
    <property type="entry name" value="ZINC_FINGER_C2H2_2"/>
    <property type="match status" value="2"/>
</dbReference>
<gene>
    <name evidence="2" type="ORF">V6M85_07900</name>
</gene>
<accession>A0AAX4KXW7</accession>
<dbReference type="AlphaFoldDB" id="A0AAX4KXW7"/>
<name>A0AAX4KXW7_9CREN</name>
<feature type="domain" description="C2H2-type" evidence="1">
    <location>
        <begin position="42"/>
        <end position="70"/>
    </location>
</feature>
<dbReference type="SMART" id="SM00355">
    <property type="entry name" value="ZnF_C2H2"/>
    <property type="match status" value="2"/>
</dbReference>
<dbReference type="InterPro" id="IPR013087">
    <property type="entry name" value="Znf_C2H2_type"/>
</dbReference>
<reference evidence="2 3" key="1">
    <citation type="submission" date="2024-02" db="EMBL/GenBank/DDBJ databases">
        <title>STSV induces naive adaptation in Sulfolobus.</title>
        <authorList>
            <person name="Xiang X."/>
            <person name="Song M."/>
        </authorList>
    </citation>
    <scope>NUCLEOTIDE SEQUENCE [LARGE SCALE GENOMIC DNA]</scope>
    <source>
        <strain evidence="2 3">RT2</strain>
    </source>
</reference>
<dbReference type="Gene3D" id="3.30.160.60">
    <property type="entry name" value="Classic Zinc Finger"/>
    <property type="match status" value="1"/>
</dbReference>
<dbReference type="RefSeq" id="WP_338598576.1">
    <property type="nucleotide sequence ID" value="NZ_CP146016.1"/>
</dbReference>
<dbReference type="Pfam" id="PF00096">
    <property type="entry name" value="zf-C2H2"/>
    <property type="match status" value="2"/>
</dbReference>
<dbReference type="GeneID" id="89336682"/>
<sequence>MQKRVLLKCEICSQVFSSNSLYYQHKVLQHSDYKPLVREDGYECPICHEKRKRVESLLTHIGLHHLSNKPIRVEA</sequence>
<dbReference type="SUPFAM" id="SSF57667">
    <property type="entry name" value="beta-beta-alpha zinc fingers"/>
    <property type="match status" value="1"/>
</dbReference>